<keyword evidence="1" id="KW-1133">Transmembrane helix</keyword>
<dbReference type="EMBL" id="PYAT01000007">
    <property type="protein sequence ID" value="PSL36214.1"/>
    <property type="molecule type" value="Genomic_DNA"/>
</dbReference>
<keyword evidence="1" id="KW-0812">Transmembrane</keyword>
<feature type="transmembrane region" description="Helical" evidence="1">
    <location>
        <begin position="33"/>
        <end position="52"/>
    </location>
</feature>
<dbReference type="Proteomes" id="UP000242682">
    <property type="component" value="Unassembled WGS sequence"/>
</dbReference>
<name>A0A2P8GQI8_9BACL</name>
<feature type="transmembrane region" description="Helical" evidence="1">
    <location>
        <begin position="5"/>
        <end position="27"/>
    </location>
</feature>
<sequence>MYYILLGFGVFFILMAVCLCIIMYFGHEVTLKNIAIAVSSLLFGGFFLMITLPSLKYMLLKEYDVVKGNCTIEVSSSGRSADATFRMPDTDDVFSFNDIPELDAYGKAIPYYCEVTVSEDHMFEVDYKIFDVETRELLQSSE</sequence>
<keyword evidence="1" id="KW-0472">Membrane</keyword>
<gene>
    <name evidence="2" type="ORF">B0H99_10735</name>
</gene>
<organism evidence="2 3">
    <name type="scientific">Planomicrobium soli</name>
    <dbReference type="NCBI Taxonomy" id="1176648"/>
    <lineage>
        <taxon>Bacteria</taxon>
        <taxon>Bacillati</taxon>
        <taxon>Bacillota</taxon>
        <taxon>Bacilli</taxon>
        <taxon>Bacillales</taxon>
        <taxon>Caryophanaceae</taxon>
        <taxon>Planomicrobium</taxon>
    </lineage>
</organism>
<evidence type="ECO:0000256" key="1">
    <source>
        <dbReference type="SAM" id="Phobius"/>
    </source>
</evidence>
<keyword evidence="3" id="KW-1185">Reference proteome</keyword>
<evidence type="ECO:0000313" key="2">
    <source>
        <dbReference type="EMBL" id="PSL36214.1"/>
    </source>
</evidence>
<proteinExistence type="predicted"/>
<dbReference type="AlphaFoldDB" id="A0A2P8GQI8"/>
<evidence type="ECO:0000313" key="3">
    <source>
        <dbReference type="Proteomes" id="UP000242682"/>
    </source>
</evidence>
<reference evidence="2 3" key="1">
    <citation type="submission" date="2018-03" db="EMBL/GenBank/DDBJ databases">
        <title>Genomic Encyclopedia of Type Strains, Phase III (KMG-III): the genomes of soil and plant-associated and newly described type strains.</title>
        <authorList>
            <person name="Whitman W."/>
        </authorList>
    </citation>
    <scope>NUCLEOTIDE SEQUENCE [LARGE SCALE GENOMIC DNA]</scope>
    <source>
        <strain evidence="2 3">CGMCC 1.12259</strain>
    </source>
</reference>
<protein>
    <submittedName>
        <fullName evidence="2">Uncharacterized protein</fullName>
    </submittedName>
</protein>
<accession>A0A2P8GQI8</accession>
<comment type="caution">
    <text evidence="2">The sequence shown here is derived from an EMBL/GenBank/DDBJ whole genome shotgun (WGS) entry which is preliminary data.</text>
</comment>